<dbReference type="SUPFAM" id="SSF56112">
    <property type="entry name" value="Protein kinase-like (PK-like)"/>
    <property type="match status" value="1"/>
</dbReference>
<comment type="caution">
    <text evidence="2">The sequence shown here is derived from an EMBL/GenBank/DDBJ whole genome shotgun (WGS) entry which is preliminary data.</text>
</comment>
<gene>
    <name evidence="2" type="ORF">MVAC_18635</name>
</gene>
<comment type="catalytic activity">
    <reaction evidence="1">
        <text>D-glucosamine + ATP = D-glucosamine 6-phosphate + ADP + H(+)</text>
        <dbReference type="Rhea" id="RHEA:10948"/>
        <dbReference type="ChEBI" id="CHEBI:15378"/>
        <dbReference type="ChEBI" id="CHEBI:30616"/>
        <dbReference type="ChEBI" id="CHEBI:58723"/>
        <dbReference type="ChEBI" id="CHEBI:58725"/>
        <dbReference type="ChEBI" id="CHEBI:456216"/>
        <dbReference type="EC" id="2.7.1.8"/>
    </reaction>
</comment>
<dbReference type="PATRIC" id="fig|1194972.3.peg.3714"/>
<keyword evidence="3" id="KW-1185">Reference proteome</keyword>
<comment type="function">
    <text evidence="1">Catalyzes the ATP-dependent phosphorylation of D-glucosamine (GlcN) to D-glucosamine 6-phosphate. May be involved in the phosphorylation of acquired extracellular GlcN derived from the hydrolysis of chitosan, i.e., in the incorporation of exogenous GlcN into the bacterial GlcNAc metabolism.</text>
</comment>
<evidence type="ECO:0000313" key="3">
    <source>
        <dbReference type="Proteomes" id="UP000006072"/>
    </source>
</evidence>
<dbReference type="HOGENOM" id="CLU_703493_0_0_11"/>
<feature type="binding site" evidence="1">
    <location>
        <position position="289"/>
    </location>
    <ligand>
        <name>Mg(2+)</name>
        <dbReference type="ChEBI" id="CHEBI:18420"/>
        <label>2</label>
    </ligand>
</feature>
<proteinExistence type="inferred from homology"/>
<organism evidence="2 3">
    <name type="scientific">Mycolicibacterium vaccae ATCC 25954</name>
    <dbReference type="NCBI Taxonomy" id="1194972"/>
    <lineage>
        <taxon>Bacteria</taxon>
        <taxon>Bacillati</taxon>
        <taxon>Actinomycetota</taxon>
        <taxon>Actinomycetes</taxon>
        <taxon>Mycobacteriales</taxon>
        <taxon>Mycobacteriaceae</taxon>
        <taxon>Mycolicibacterium</taxon>
    </lineage>
</organism>
<feature type="binding site" evidence="1">
    <location>
        <position position="287"/>
    </location>
    <ligand>
        <name>Mg(2+)</name>
        <dbReference type="ChEBI" id="CHEBI:18420"/>
        <label>1</label>
    </ligand>
</feature>
<dbReference type="GO" id="GO:0005975">
    <property type="term" value="P:carbohydrate metabolic process"/>
    <property type="evidence" value="ECO:0007669"/>
    <property type="project" value="UniProtKB-UniRule"/>
</dbReference>
<keyword evidence="1" id="KW-0418">Kinase</keyword>
<keyword evidence="1 2" id="KW-0808">Transferase</keyword>
<dbReference type="Gene3D" id="3.90.1200.10">
    <property type="match status" value="1"/>
</dbReference>
<feature type="binding site" evidence="1">
    <location>
        <position position="275"/>
    </location>
    <ligand>
        <name>Mg(2+)</name>
        <dbReference type="ChEBI" id="CHEBI:18420"/>
        <label>1</label>
    </ligand>
</feature>
<keyword evidence="1" id="KW-0479">Metal-binding</keyword>
<dbReference type="InterPro" id="IPR011009">
    <property type="entry name" value="Kinase-like_dom_sf"/>
</dbReference>
<dbReference type="GO" id="GO:0005524">
    <property type="term" value="F:ATP binding"/>
    <property type="evidence" value="ECO:0007669"/>
    <property type="project" value="UniProtKB-KW"/>
</dbReference>
<feature type="binding site" evidence="1">
    <location>
        <position position="270"/>
    </location>
    <ligand>
        <name>D-glucosamine</name>
        <dbReference type="ChEBI" id="CHEBI:58723"/>
    </ligand>
</feature>
<dbReference type="Proteomes" id="UP000006072">
    <property type="component" value="Unassembled WGS sequence"/>
</dbReference>
<feature type="short sequence motif" description="Substrate specificity determinant motif" evidence="1">
    <location>
        <begin position="374"/>
        <end position="389"/>
    </location>
</feature>
<dbReference type="HAMAP" id="MF_02218">
    <property type="entry name" value="GlcN_kinase"/>
    <property type="match status" value="1"/>
</dbReference>
<sequence>MPLDPTDLPPADLLHLGDRHALVIVDADGTLSAVPAVADGTRWRRAGAGDGAAEALLRLLARTPGRCSDGRFQIVSWTTGPAPDGERPVTVDQTNESVIVGDTAVVKWATHLERGPHPAPDRLACLTAAGFTAMPTPWGVVTWTPEDQAETLVATVTGYLPGAVDGWTWAVELFKAAARSGDHATVVRTCAALGEVVADLHSSLAATATISTRTDAERWRDNAFDTLATARALAEPGNAQLLAEHADTIAASLGQLADLVGVPILHAHGDLHVGQVLRTGDLLVVTDFDGNPVLPPAERVLPVPAAVDLAGILQSLSHVAIVAAERSELAPQSLAPVDAAARTALRDAYLRRLAETGHVDLHLDHALTALRLQQVLREIVYAARHLPRWMYVPDAALPALLQEMSR</sequence>
<dbReference type="GO" id="GO:0047931">
    <property type="term" value="F:glucosamine kinase activity"/>
    <property type="evidence" value="ECO:0007669"/>
    <property type="project" value="UniProtKB-UniRule"/>
</dbReference>
<dbReference type="EMBL" id="ALQA01000042">
    <property type="protein sequence ID" value="EJZ07516.1"/>
    <property type="molecule type" value="Genomic_DNA"/>
</dbReference>
<name>K0UL61_MYCVA</name>
<keyword evidence="1" id="KW-0067">ATP-binding</keyword>
<keyword evidence="1" id="KW-0547">Nucleotide-binding</keyword>
<comment type="subunit">
    <text evidence="1">Monomer.</text>
</comment>
<feature type="binding site" evidence="1">
    <location>
        <position position="378"/>
    </location>
    <ligand>
        <name>D-glucosamine</name>
        <dbReference type="ChEBI" id="CHEBI:58723"/>
    </ligand>
</feature>
<protein>
    <recommendedName>
        <fullName evidence="1">Glucosamine kinase</fullName>
        <shortName evidence="1">GlcN kinase</shortName>
        <shortName evidence="1">GlcNK</shortName>
        <ecNumber evidence="1">2.7.1.8</ecNumber>
    </recommendedName>
</protein>
<dbReference type="InterPro" id="IPR053634">
    <property type="entry name" value="Actino_Glucosamine_Kinase"/>
</dbReference>
<feature type="binding site" evidence="1">
    <location>
        <position position="107"/>
    </location>
    <ligand>
        <name>ATP</name>
        <dbReference type="ChEBI" id="CHEBI:30616"/>
    </ligand>
</feature>
<comment type="cofactor">
    <cofactor evidence="1">
        <name>Mg(2+)</name>
        <dbReference type="ChEBI" id="CHEBI:18420"/>
    </cofactor>
    <text evidence="1">Binds 2 Mg(2+) ions per subunit.</text>
</comment>
<evidence type="ECO:0000256" key="1">
    <source>
        <dbReference type="HAMAP-Rule" id="MF_02218"/>
    </source>
</evidence>
<comment type="similarity">
    <text evidence="1">Belongs to the actinobacterial glucosamine kinase family.</text>
</comment>
<feature type="binding site" evidence="1">
    <location>
        <begin position="158"/>
        <end position="160"/>
    </location>
    <ligand>
        <name>ATP</name>
        <dbReference type="ChEBI" id="CHEBI:30616"/>
    </ligand>
</feature>
<reference evidence="2 3" key="1">
    <citation type="journal article" date="2012" name="J. Bacteriol.">
        <title>Complete Genome Sequence of Mycobacterium vaccae Type Strain ATCC 25954.</title>
        <authorList>
            <person name="Ho Y.S."/>
            <person name="Adroub S.A."/>
            <person name="Abadi M."/>
            <person name="Al Alwan B."/>
            <person name="Alkhateeb R."/>
            <person name="Gao G."/>
            <person name="Ragab A."/>
            <person name="Ali S."/>
            <person name="van Soolingen D."/>
            <person name="Bitter W."/>
            <person name="Pain A."/>
            <person name="Abdallah A.M."/>
        </authorList>
    </citation>
    <scope>NUCLEOTIDE SEQUENCE [LARGE SCALE GENOMIC DNA]</scope>
    <source>
        <strain evidence="2 3">ATCC 25954</strain>
    </source>
</reference>
<evidence type="ECO:0000313" key="2">
    <source>
        <dbReference type="EMBL" id="EJZ07516.1"/>
    </source>
</evidence>
<dbReference type="RefSeq" id="WP_003931470.1">
    <property type="nucleotide sequence ID" value="NZ_JH814693.1"/>
</dbReference>
<keyword evidence="1" id="KW-0460">Magnesium</keyword>
<dbReference type="AlphaFoldDB" id="K0UL61"/>
<dbReference type="NCBIfam" id="NF041273">
    <property type="entry name" value="GlcN_kinase"/>
    <property type="match status" value="1"/>
</dbReference>
<feature type="binding site" evidence="1">
    <location>
        <position position="165"/>
    </location>
    <ligand>
        <name>ATP</name>
        <dbReference type="ChEBI" id="CHEBI:30616"/>
    </ligand>
</feature>
<dbReference type="GO" id="GO:0000287">
    <property type="term" value="F:magnesium ion binding"/>
    <property type="evidence" value="ECO:0007669"/>
    <property type="project" value="UniProtKB-UniRule"/>
</dbReference>
<accession>K0UL61</accession>
<dbReference type="eggNOG" id="COG3281">
    <property type="taxonomic scope" value="Bacteria"/>
</dbReference>
<keyword evidence="1" id="KW-0119">Carbohydrate metabolism</keyword>
<feature type="binding site" evidence="1">
    <location>
        <position position="287"/>
    </location>
    <ligand>
        <name>Mg(2+)</name>
        <dbReference type="ChEBI" id="CHEBI:18420"/>
        <label>2</label>
    </ligand>
</feature>
<dbReference type="EC" id="2.7.1.8" evidence="1"/>
<dbReference type="InterPro" id="IPR043674">
    <property type="entry name" value="GlcN_kinase"/>
</dbReference>